<dbReference type="InterPro" id="IPR013249">
    <property type="entry name" value="RNA_pol_sigma70_r4_t2"/>
</dbReference>
<dbReference type="Proteomes" id="UP000321533">
    <property type="component" value="Chromosome"/>
</dbReference>
<evidence type="ECO:0000259" key="8">
    <source>
        <dbReference type="Pfam" id="PF08281"/>
    </source>
</evidence>
<evidence type="ECO:0000256" key="5">
    <source>
        <dbReference type="ARBA" id="ARBA00023163"/>
    </source>
</evidence>
<evidence type="ECO:0000256" key="4">
    <source>
        <dbReference type="ARBA" id="ARBA00023125"/>
    </source>
</evidence>
<dbReference type="Pfam" id="PF04542">
    <property type="entry name" value="Sigma70_r2"/>
    <property type="match status" value="1"/>
</dbReference>
<dbReference type="PANTHER" id="PTHR43133:SF51">
    <property type="entry name" value="RNA POLYMERASE SIGMA FACTOR"/>
    <property type="match status" value="1"/>
</dbReference>
<keyword evidence="4 6" id="KW-0238">DNA-binding</keyword>
<keyword evidence="2 6" id="KW-0805">Transcription regulation</keyword>
<gene>
    <name evidence="9" type="ORF">FRZ67_04585</name>
</gene>
<dbReference type="KEGG" id="pgin:FRZ67_04585"/>
<dbReference type="PANTHER" id="PTHR43133">
    <property type="entry name" value="RNA POLYMERASE ECF-TYPE SIGMA FACTO"/>
    <property type="match status" value="1"/>
</dbReference>
<dbReference type="InterPro" id="IPR013324">
    <property type="entry name" value="RNA_pol_sigma_r3/r4-like"/>
</dbReference>
<reference evidence="9 10" key="1">
    <citation type="journal article" date="2016" name="Int. J. Syst. Evol. Microbiol.">
        <title>Panacibacter ginsenosidivorans gen. nov., sp. nov., with ginsenoside converting activity isolated from soil of a ginseng field.</title>
        <authorList>
            <person name="Siddiqi M.Z."/>
            <person name="Muhammad Shafi S."/>
            <person name="Choi K.D."/>
            <person name="Im W.T."/>
        </authorList>
    </citation>
    <scope>NUCLEOTIDE SEQUENCE [LARGE SCALE GENOMIC DNA]</scope>
    <source>
        <strain evidence="9 10">Gsoil1550</strain>
    </source>
</reference>
<evidence type="ECO:0000256" key="2">
    <source>
        <dbReference type="ARBA" id="ARBA00023015"/>
    </source>
</evidence>
<dbReference type="InterPro" id="IPR007627">
    <property type="entry name" value="RNA_pol_sigma70_r2"/>
</dbReference>
<feature type="domain" description="RNA polymerase sigma factor 70 region 4 type 2" evidence="8">
    <location>
        <begin position="125"/>
        <end position="174"/>
    </location>
</feature>
<dbReference type="CDD" id="cd06171">
    <property type="entry name" value="Sigma70_r4"/>
    <property type="match status" value="1"/>
</dbReference>
<evidence type="ECO:0000313" key="9">
    <source>
        <dbReference type="EMBL" id="QEC66609.1"/>
    </source>
</evidence>
<name>A0A5B8V5X1_9BACT</name>
<evidence type="ECO:0000259" key="7">
    <source>
        <dbReference type="Pfam" id="PF04542"/>
    </source>
</evidence>
<evidence type="ECO:0000256" key="6">
    <source>
        <dbReference type="RuleBase" id="RU000716"/>
    </source>
</evidence>
<dbReference type="InterPro" id="IPR036388">
    <property type="entry name" value="WH-like_DNA-bd_sf"/>
</dbReference>
<dbReference type="OrthoDB" id="9780326at2"/>
<dbReference type="GO" id="GO:0003677">
    <property type="term" value="F:DNA binding"/>
    <property type="evidence" value="ECO:0007669"/>
    <property type="project" value="UniProtKB-KW"/>
</dbReference>
<dbReference type="EMBL" id="CP042435">
    <property type="protein sequence ID" value="QEC66609.1"/>
    <property type="molecule type" value="Genomic_DNA"/>
</dbReference>
<protein>
    <recommendedName>
        <fullName evidence="6">RNA polymerase sigma factor</fullName>
    </recommendedName>
</protein>
<dbReference type="Gene3D" id="1.10.10.10">
    <property type="entry name" value="Winged helix-like DNA-binding domain superfamily/Winged helix DNA-binding domain"/>
    <property type="match status" value="1"/>
</dbReference>
<dbReference type="GO" id="GO:0016987">
    <property type="term" value="F:sigma factor activity"/>
    <property type="evidence" value="ECO:0007669"/>
    <property type="project" value="UniProtKB-KW"/>
</dbReference>
<evidence type="ECO:0000313" key="10">
    <source>
        <dbReference type="Proteomes" id="UP000321533"/>
    </source>
</evidence>
<keyword evidence="10" id="KW-1185">Reference proteome</keyword>
<organism evidence="9 10">
    <name type="scientific">Panacibacter ginsenosidivorans</name>
    <dbReference type="NCBI Taxonomy" id="1813871"/>
    <lineage>
        <taxon>Bacteria</taxon>
        <taxon>Pseudomonadati</taxon>
        <taxon>Bacteroidota</taxon>
        <taxon>Chitinophagia</taxon>
        <taxon>Chitinophagales</taxon>
        <taxon>Chitinophagaceae</taxon>
        <taxon>Panacibacter</taxon>
    </lineage>
</organism>
<dbReference type="PROSITE" id="PS01063">
    <property type="entry name" value="SIGMA70_ECF"/>
    <property type="match status" value="1"/>
</dbReference>
<dbReference type="InterPro" id="IPR000838">
    <property type="entry name" value="RNA_pol_sigma70_ECF_CS"/>
</dbReference>
<dbReference type="SUPFAM" id="SSF88659">
    <property type="entry name" value="Sigma3 and sigma4 domains of RNA polymerase sigma factors"/>
    <property type="match status" value="1"/>
</dbReference>
<dbReference type="AlphaFoldDB" id="A0A5B8V5X1"/>
<feature type="domain" description="RNA polymerase sigma-70 region 2" evidence="7">
    <location>
        <begin position="24"/>
        <end position="85"/>
    </location>
</feature>
<sequence length="190" mass="22170">MNIKTEQEIISDVLAGDTNAYHILVSRYRNMIFTLVNNIILNREDAEEIAQDVFIKAYTGLRTFKGSALFSTWLYRIAVNAALNKKKIKVFNVIPIGESFENETDDNIQPLLDQYEIKERKKFVQLAMLQLKDDERICITMYYLNELQVSEIHDLTGISTANIKVLLYRGRKNLYRQLEQLLKTEMNNLI</sequence>
<dbReference type="InterPro" id="IPR039425">
    <property type="entry name" value="RNA_pol_sigma-70-like"/>
</dbReference>
<dbReference type="RefSeq" id="WP_147188409.1">
    <property type="nucleotide sequence ID" value="NZ_CP042435.1"/>
</dbReference>
<dbReference type="NCBIfam" id="TIGR02937">
    <property type="entry name" value="sigma70-ECF"/>
    <property type="match status" value="1"/>
</dbReference>
<dbReference type="InterPro" id="IPR013325">
    <property type="entry name" value="RNA_pol_sigma_r2"/>
</dbReference>
<dbReference type="GO" id="GO:0006352">
    <property type="term" value="P:DNA-templated transcription initiation"/>
    <property type="evidence" value="ECO:0007669"/>
    <property type="project" value="InterPro"/>
</dbReference>
<dbReference type="InterPro" id="IPR014284">
    <property type="entry name" value="RNA_pol_sigma-70_dom"/>
</dbReference>
<evidence type="ECO:0000256" key="3">
    <source>
        <dbReference type="ARBA" id="ARBA00023082"/>
    </source>
</evidence>
<evidence type="ECO:0000256" key="1">
    <source>
        <dbReference type="ARBA" id="ARBA00010641"/>
    </source>
</evidence>
<accession>A0A5B8V5X1</accession>
<dbReference type="Pfam" id="PF08281">
    <property type="entry name" value="Sigma70_r4_2"/>
    <property type="match status" value="1"/>
</dbReference>
<proteinExistence type="inferred from homology"/>
<keyword evidence="5 6" id="KW-0804">Transcription</keyword>
<comment type="similarity">
    <text evidence="1 6">Belongs to the sigma-70 factor family. ECF subfamily.</text>
</comment>
<dbReference type="Gene3D" id="1.10.1740.10">
    <property type="match status" value="1"/>
</dbReference>
<keyword evidence="3 6" id="KW-0731">Sigma factor</keyword>
<dbReference type="SUPFAM" id="SSF88946">
    <property type="entry name" value="Sigma2 domain of RNA polymerase sigma factors"/>
    <property type="match status" value="1"/>
</dbReference>